<evidence type="ECO:0000256" key="1">
    <source>
        <dbReference type="ARBA" id="ARBA00007120"/>
    </source>
</evidence>
<dbReference type="Proteomes" id="UP000293764">
    <property type="component" value="Unassembled WGS sequence"/>
</dbReference>
<comment type="similarity">
    <text evidence="1">Belongs to the UPF0098 family.</text>
</comment>
<dbReference type="RefSeq" id="WP_130100907.1">
    <property type="nucleotide sequence ID" value="NZ_SDWW01000003.1"/>
</dbReference>
<name>A0A4Q5N3D4_9MICO</name>
<dbReference type="NCBIfam" id="TIGR00481">
    <property type="entry name" value="YbhB/YbcL family Raf kinase inhibitor-like protein"/>
    <property type="match status" value="1"/>
</dbReference>
<dbReference type="InterPro" id="IPR008914">
    <property type="entry name" value="PEBP"/>
</dbReference>
<dbReference type="InterPro" id="IPR036610">
    <property type="entry name" value="PEBP-like_sf"/>
</dbReference>
<dbReference type="PANTHER" id="PTHR30289">
    <property type="entry name" value="UNCHARACTERIZED PROTEIN YBCL-RELATED"/>
    <property type="match status" value="1"/>
</dbReference>
<protein>
    <submittedName>
        <fullName evidence="2">YbhB/YbcL family Raf kinase inhibitor-like protein</fullName>
    </submittedName>
</protein>
<accession>A0A4Q5N3D4</accession>
<dbReference type="SUPFAM" id="SSF49777">
    <property type="entry name" value="PEBP-like"/>
    <property type="match status" value="1"/>
</dbReference>
<evidence type="ECO:0000313" key="3">
    <source>
        <dbReference type="Proteomes" id="UP000293764"/>
    </source>
</evidence>
<dbReference type="Pfam" id="PF01161">
    <property type="entry name" value="PBP"/>
    <property type="match status" value="1"/>
</dbReference>
<keyword evidence="3" id="KW-1185">Reference proteome</keyword>
<dbReference type="InterPro" id="IPR005247">
    <property type="entry name" value="YbhB_YbcL/LppC-like"/>
</dbReference>
<evidence type="ECO:0000313" key="2">
    <source>
        <dbReference type="EMBL" id="RYV52656.1"/>
    </source>
</evidence>
<reference evidence="2 3" key="1">
    <citation type="submission" date="2019-01" db="EMBL/GenBank/DDBJ databases">
        <title>Novel species of Cellulomonas.</title>
        <authorList>
            <person name="Liu Q."/>
            <person name="Xin Y.-H."/>
        </authorList>
    </citation>
    <scope>NUCLEOTIDE SEQUENCE [LARGE SCALE GENOMIC DNA]</scope>
    <source>
        <strain evidence="2 3">HLT2-17</strain>
    </source>
</reference>
<dbReference type="EMBL" id="SDWW01000003">
    <property type="protein sequence ID" value="RYV52656.1"/>
    <property type="molecule type" value="Genomic_DNA"/>
</dbReference>
<dbReference type="CDD" id="cd00865">
    <property type="entry name" value="PEBP_bact_arch"/>
    <property type="match status" value="1"/>
</dbReference>
<sequence>MDLTRPIAPDPYALLPHVPSFTLVSDDVAEGDEMADPHTEAGDVSPHLRWEGAPVGTRSFVVNCFDPDAPTPAGYWHWTVVDLPAGTTTLPTGAGDPASAALPSPAFQTRNDGGTTGYAGAAPPPGDHTHRYVFAVHALDVEHLGLTPDATPTAVAFNALFHTLGRAVLTPTYRRQ</sequence>
<proteinExistence type="inferred from homology"/>
<comment type="caution">
    <text evidence="2">The sequence shown here is derived from an EMBL/GenBank/DDBJ whole genome shotgun (WGS) entry which is preliminary data.</text>
</comment>
<dbReference type="Gene3D" id="3.90.280.10">
    <property type="entry name" value="PEBP-like"/>
    <property type="match status" value="1"/>
</dbReference>
<gene>
    <name evidence="2" type="ORF">EUA98_01520</name>
</gene>
<dbReference type="AlphaFoldDB" id="A0A4Q5N3D4"/>
<organism evidence="2 3">
    <name type="scientific">Pengzhenrongella frigida</name>
    <dbReference type="NCBI Taxonomy" id="1259133"/>
    <lineage>
        <taxon>Bacteria</taxon>
        <taxon>Bacillati</taxon>
        <taxon>Actinomycetota</taxon>
        <taxon>Actinomycetes</taxon>
        <taxon>Micrococcales</taxon>
        <taxon>Pengzhenrongella</taxon>
    </lineage>
</organism>
<dbReference type="OrthoDB" id="9797506at2"/>
<dbReference type="PANTHER" id="PTHR30289:SF1">
    <property type="entry name" value="PEBP (PHOSPHATIDYLETHANOLAMINE-BINDING PROTEIN) FAMILY PROTEIN"/>
    <property type="match status" value="1"/>
</dbReference>